<evidence type="ECO:0000313" key="3">
    <source>
        <dbReference type="Proteomes" id="UP001213000"/>
    </source>
</evidence>
<dbReference type="AlphaFoldDB" id="A0AAD5VZE4"/>
<organism evidence="2 3">
    <name type="scientific">Leucocoprinus birnbaumii</name>
    <dbReference type="NCBI Taxonomy" id="56174"/>
    <lineage>
        <taxon>Eukaryota</taxon>
        <taxon>Fungi</taxon>
        <taxon>Dikarya</taxon>
        <taxon>Basidiomycota</taxon>
        <taxon>Agaricomycotina</taxon>
        <taxon>Agaricomycetes</taxon>
        <taxon>Agaricomycetidae</taxon>
        <taxon>Agaricales</taxon>
        <taxon>Agaricineae</taxon>
        <taxon>Agaricaceae</taxon>
        <taxon>Leucocoprinus</taxon>
    </lineage>
</organism>
<comment type="caution">
    <text evidence="2">The sequence shown here is derived from an EMBL/GenBank/DDBJ whole genome shotgun (WGS) entry which is preliminary data.</text>
</comment>
<protein>
    <submittedName>
        <fullName evidence="2">Uncharacterized protein</fullName>
    </submittedName>
</protein>
<feature type="region of interest" description="Disordered" evidence="1">
    <location>
        <begin position="53"/>
        <end position="95"/>
    </location>
</feature>
<name>A0AAD5VZE4_9AGAR</name>
<reference evidence="2" key="1">
    <citation type="submission" date="2022-07" db="EMBL/GenBank/DDBJ databases">
        <title>Genome Sequence of Leucocoprinus birnbaumii.</title>
        <authorList>
            <person name="Buettner E."/>
        </authorList>
    </citation>
    <scope>NUCLEOTIDE SEQUENCE</scope>
    <source>
        <strain evidence="2">VT141</strain>
    </source>
</reference>
<dbReference type="Proteomes" id="UP001213000">
    <property type="component" value="Unassembled WGS sequence"/>
</dbReference>
<proteinExistence type="predicted"/>
<evidence type="ECO:0000256" key="1">
    <source>
        <dbReference type="SAM" id="MobiDB-lite"/>
    </source>
</evidence>
<dbReference type="EMBL" id="JANIEX010000199">
    <property type="protein sequence ID" value="KAJ3571160.1"/>
    <property type="molecule type" value="Genomic_DNA"/>
</dbReference>
<evidence type="ECO:0000313" key="2">
    <source>
        <dbReference type="EMBL" id="KAJ3571160.1"/>
    </source>
</evidence>
<keyword evidence="3" id="KW-1185">Reference proteome</keyword>
<accession>A0AAD5VZE4</accession>
<gene>
    <name evidence="2" type="ORF">NP233_g3939</name>
</gene>
<sequence>MDHLQTRLDALSEQQLRTMVLRVAAQDPYFCDVFAMELGEGLNAFTCDNLPRNLNNGKPLPNRPTRPRTLSNTLVHFPPPRVDSSESSDQEDSLYHPGRLETEEYEFLTVTHDGRARRQVQTVSMWSCCNGEDTSAGCKIASSCAVVPEHSVSRPRRVRIRSKKRTTHKVTRA</sequence>